<evidence type="ECO:0000313" key="1">
    <source>
        <dbReference type="EMBL" id="MEQ2293974.1"/>
    </source>
</evidence>
<accession>A0ABV0YJV3</accession>
<gene>
    <name evidence="1" type="ORF">AMECASPLE_039093</name>
</gene>
<protein>
    <submittedName>
        <fullName evidence="1">Uncharacterized protein</fullName>
    </submittedName>
</protein>
<dbReference type="EMBL" id="JAHRIP010035977">
    <property type="protein sequence ID" value="MEQ2293974.1"/>
    <property type="molecule type" value="Genomic_DNA"/>
</dbReference>
<reference evidence="1 2" key="1">
    <citation type="submission" date="2021-06" db="EMBL/GenBank/DDBJ databases">
        <authorList>
            <person name="Palmer J.M."/>
        </authorList>
    </citation>
    <scope>NUCLEOTIDE SEQUENCE [LARGE SCALE GENOMIC DNA]</scope>
    <source>
        <strain evidence="1 2">AS_MEX2019</strain>
        <tissue evidence="1">Muscle</tissue>
    </source>
</reference>
<keyword evidence="2" id="KW-1185">Reference proteome</keyword>
<sequence length="140" mass="15486">MEVCIAEARAEDSNACVLRGMGRQPQPQGAAAAAIVPEPLAPMEQIIHDLRCCGNILGEFRQRADYTIINQTKQKIGDPIIEYRITMVEVFKRNSGLQNDNVDDSPYQQQLKNALLCFVTGSQNIILIYPPAWLAVGRTG</sequence>
<dbReference type="Proteomes" id="UP001469553">
    <property type="component" value="Unassembled WGS sequence"/>
</dbReference>
<evidence type="ECO:0000313" key="2">
    <source>
        <dbReference type="Proteomes" id="UP001469553"/>
    </source>
</evidence>
<name>A0ABV0YJV3_9TELE</name>
<comment type="caution">
    <text evidence="1">The sequence shown here is derived from an EMBL/GenBank/DDBJ whole genome shotgun (WGS) entry which is preliminary data.</text>
</comment>
<proteinExistence type="predicted"/>
<organism evidence="1 2">
    <name type="scientific">Ameca splendens</name>
    <dbReference type="NCBI Taxonomy" id="208324"/>
    <lineage>
        <taxon>Eukaryota</taxon>
        <taxon>Metazoa</taxon>
        <taxon>Chordata</taxon>
        <taxon>Craniata</taxon>
        <taxon>Vertebrata</taxon>
        <taxon>Euteleostomi</taxon>
        <taxon>Actinopterygii</taxon>
        <taxon>Neopterygii</taxon>
        <taxon>Teleostei</taxon>
        <taxon>Neoteleostei</taxon>
        <taxon>Acanthomorphata</taxon>
        <taxon>Ovalentaria</taxon>
        <taxon>Atherinomorphae</taxon>
        <taxon>Cyprinodontiformes</taxon>
        <taxon>Goodeidae</taxon>
        <taxon>Ameca</taxon>
    </lineage>
</organism>